<evidence type="ECO:0000313" key="10">
    <source>
        <dbReference type="EMBL" id="MBO1361374.1"/>
    </source>
</evidence>
<feature type="domain" description="3-deoxy-D-manno-octulosonic-acid transferase N-terminal" evidence="9">
    <location>
        <begin position="257"/>
        <end position="443"/>
    </location>
</feature>
<protein>
    <recommendedName>
        <fullName evidence="4">3-deoxy-D-manno-octulosonic acid transferase</fullName>
        <ecNumber evidence="3">2.4.99.12</ecNumber>
    </recommendedName>
    <alternativeName>
        <fullName evidence="6">Lipid IV(A) 3-deoxy-D-manno-octulosonic acid transferase</fullName>
    </alternativeName>
</protein>
<dbReference type="Pfam" id="PF04028">
    <property type="entry name" value="DUF374"/>
    <property type="match status" value="1"/>
</dbReference>
<evidence type="ECO:0000256" key="5">
    <source>
        <dbReference type="ARBA" id="ARBA00022679"/>
    </source>
</evidence>
<accession>A0ABS3LZN0</accession>
<dbReference type="InterPro" id="IPR039901">
    <property type="entry name" value="Kdotransferase"/>
</dbReference>
<keyword evidence="5" id="KW-0808">Transferase</keyword>
<dbReference type="Pfam" id="PF04413">
    <property type="entry name" value="Glycos_transf_N"/>
    <property type="match status" value="1"/>
</dbReference>
<dbReference type="EC" id="2.4.99.12" evidence="3"/>
<dbReference type="Proteomes" id="UP000664771">
    <property type="component" value="Unassembled WGS sequence"/>
</dbReference>
<dbReference type="PANTHER" id="PTHR42755">
    <property type="entry name" value="3-DEOXY-MANNO-OCTULOSONATE CYTIDYLYLTRANSFERASE"/>
    <property type="match status" value="1"/>
</dbReference>
<dbReference type="EMBL" id="JAFVMF010000021">
    <property type="protein sequence ID" value="MBO1361374.1"/>
    <property type="molecule type" value="Genomic_DNA"/>
</dbReference>
<gene>
    <name evidence="10" type="ORF">J2D73_16430</name>
</gene>
<reference evidence="10 11" key="1">
    <citation type="submission" date="2021-03" db="EMBL/GenBank/DDBJ databases">
        <title>The complete genome sequence of Acetobacter sacchari TBRC 11175.</title>
        <authorList>
            <person name="Charoenyingcharoen P."/>
            <person name="Yukphan P."/>
        </authorList>
    </citation>
    <scope>NUCLEOTIDE SEQUENCE [LARGE SCALE GENOMIC DNA]</scope>
    <source>
        <strain evidence="10 11">TBRC 11175</strain>
    </source>
</reference>
<dbReference type="InterPro" id="IPR007507">
    <property type="entry name" value="Glycos_transf_N"/>
</dbReference>
<evidence type="ECO:0000259" key="8">
    <source>
        <dbReference type="Pfam" id="PF04028"/>
    </source>
</evidence>
<sequence length="681" mass="73027">MDATSRSLLLDPAGPGVLVAFWHEALMLAPTLWWWTEPRNPLLRLRVLISRNRDGRMIAGVVAPWRIPALHGSSDRKGKNKGGASALRRLRASLEQGDVVAIMPDGPKGPRREVQTGALALAELTGAPIIPVGVACSGVRAGSWDRMIVPRPFGRGRLICAPPLVVARGRRDEMRAQLADGLNEAMAKAGRRLADADYDERLAPMRPPGISGQQDARTATVGRALGCAWAAIASLLAPGLIIMLRRRVARGKELPARLRERIGLGGGVARPPGSLVWIHAASVGETVSVLPVIRALLACAWGEASDAPNVLITTGTVTGFKTLAAALPDEIATGRVVHQFVPLDVPRWVNRFLKRWRPQALVLTESELWPNMIECCRRLAVPVMVVNGRMSARALAGWRRAPDLAAWALSPIRWIAARAEEDAARFRVLGAPGVVTAGDLKFAAEPLGFDAALLERLRLIVGERPVWLAASTHEGEEAAIFAAAAALRDRYPDLLTIIAPRHPERGATVAALAARVLPPPIRHDLGLAPRRSQGQWPDASDPVWVADTLGELGVLFRLSRVVFMGNSLFETPEGRGRRGPARKGGGHNPLEPARLGCAIATGPAIENFAATYGRLGDAITVVDSVEALSLWLGPLLADAGHAWTAGDAARQAADFDKELPERLARRIYETMAGETPAQVGA</sequence>
<dbReference type="Gene3D" id="3.40.50.11720">
    <property type="entry name" value="3-Deoxy-D-manno-octulosonic-acid transferase, N-terminal domain"/>
    <property type="match status" value="1"/>
</dbReference>
<comment type="caution">
    <text evidence="10">The sequence shown here is derived from an EMBL/GenBank/DDBJ whole genome shotgun (WGS) entry which is preliminary data.</text>
</comment>
<organism evidence="10 11">
    <name type="scientific">Acetobacter sacchari</name>
    <dbReference type="NCBI Taxonomy" id="2661687"/>
    <lineage>
        <taxon>Bacteria</taxon>
        <taxon>Pseudomonadati</taxon>
        <taxon>Pseudomonadota</taxon>
        <taxon>Alphaproteobacteria</taxon>
        <taxon>Acetobacterales</taxon>
        <taxon>Acetobacteraceae</taxon>
        <taxon>Acetobacter</taxon>
    </lineage>
</organism>
<dbReference type="InterPro" id="IPR038107">
    <property type="entry name" value="Glycos_transf_N_sf"/>
</dbReference>
<evidence type="ECO:0000256" key="4">
    <source>
        <dbReference type="ARBA" id="ARBA00019077"/>
    </source>
</evidence>
<comment type="function">
    <text evidence="1">Involved in lipopolysaccharide (LPS) biosynthesis. Catalyzes the transfer of 3-deoxy-D-manno-octulosonate (Kdo) residue(s) from CMP-Kdo to lipid IV(A), the tetraacyldisaccharide-1,4'-bisphosphate precursor of lipid A.</text>
</comment>
<evidence type="ECO:0000256" key="3">
    <source>
        <dbReference type="ARBA" id="ARBA00012621"/>
    </source>
</evidence>
<dbReference type="Gene3D" id="3.40.50.2000">
    <property type="entry name" value="Glycogen Phosphorylase B"/>
    <property type="match status" value="1"/>
</dbReference>
<dbReference type="InterPro" id="IPR007172">
    <property type="entry name" value="DUF374"/>
</dbReference>
<comment type="pathway">
    <text evidence="2">Bacterial outer membrane biogenesis; LPS core biosynthesis.</text>
</comment>
<evidence type="ECO:0000256" key="7">
    <source>
        <dbReference type="ARBA" id="ARBA00049183"/>
    </source>
</evidence>
<evidence type="ECO:0000256" key="2">
    <source>
        <dbReference type="ARBA" id="ARBA00004713"/>
    </source>
</evidence>
<feature type="domain" description="DUF374" evidence="8">
    <location>
        <begin position="43"/>
        <end position="111"/>
    </location>
</feature>
<evidence type="ECO:0000313" key="11">
    <source>
        <dbReference type="Proteomes" id="UP000664771"/>
    </source>
</evidence>
<evidence type="ECO:0000259" key="9">
    <source>
        <dbReference type="Pfam" id="PF04413"/>
    </source>
</evidence>
<evidence type="ECO:0000256" key="1">
    <source>
        <dbReference type="ARBA" id="ARBA00003394"/>
    </source>
</evidence>
<dbReference type="PANTHER" id="PTHR42755:SF1">
    <property type="entry name" value="3-DEOXY-D-MANNO-OCTULOSONIC ACID TRANSFERASE, MITOCHONDRIAL-RELATED"/>
    <property type="match status" value="1"/>
</dbReference>
<keyword evidence="11" id="KW-1185">Reference proteome</keyword>
<name>A0ABS3LZN0_9PROT</name>
<evidence type="ECO:0000256" key="6">
    <source>
        <dbReference type="ARBA" id="ARBA00031445"/>
    </source>
</evidence>
<comment type="catalytic activity">
    <reaction evidence="7">
        <text>lipid IVA (E. coli) + CMP-3-deoxy-beta-D-manno-octulosonate = alpha-Kdo-(2-&gt;6)-lipid IVA (E. coli) + CMP + H(+)</text>
        <dbReference type="Rhea" id="RHEA:28066"/>
        <dbReference type="ChEBI" id="CHEBI:15378"/>
        <dbReference type="ChEBI" id="CHEBI:58603"/>
        <dbReference type="ChEBI" id="CHEBI:60364"/>
        <dbReference type="ChEBI" id="CHEBI:60377"/>
        <dbReference type="ChEBI" id="CHEBI:85987"/>
        <dbReference type="EC" id="2.4.99.12"/>
    </reaction>
</comment>
<proteinExistence type="predicted"/>